<proteinExistence type="predicted"/>
<evidence type="ECO:0000313" key="2">
    <source>
        <dbReference type="Proteomes" id="UP000530424"/>
    </source>
</evidence>
<dbReference type="AlphaFoldDB" id="A0A853C150"/>
<evidence type="ECO:0000313" key="1">
    <source>
        <dbReference type="EMBL" id="NYJ00083.1"/>
    </source>
</evidence>
<dbReference type="RefSeq" id="WP_179666720.1">
    <property type="nucleotide sequence ID" value="NZ_JACCFP010000001.1"/>
</dbReference>
<dbReference type="EMBL" id="JACCFP010000001">
    <property type="protein sequence ID" value="NYJ00083.1"/>
    <property type="molecule type" value="Genomic_DNA"/>
</dbReference>
<comment type="caution">
    <text evidence="1">The sequence shown here is derived from an EMBL/GenBank/DDBJ whole genome shotgun (WGS) entry which is preliminary data.</text>
</comment>
<protein>
    <submittedName>
        <fullName evidence="1">Uncharacterized protein</fullName>
    </submittedName>
</protein>
<reference evidence="1 2" key="1">
    <citation type="submission" date="2020-07" db="EMBL/GenBank/DDBJ databases">
        <title>Sequencing the genomes of 1000 actinobacteria strains.</title>
        <authorList>
            <person name="Klenk H.-P."/>
        </authorList>
    </citation>
    <scope>NUCLEOTIDE SEQUENCE [LARGE SCALE GENOMIC DNA]</scope>
    <source>
        <strain evidence="1 2">DSM 103833</strain>
    </source>
</reference>
<accession>A0A853C150</accession>
<sequence length="152" mass="16849">METDETRLQMAVPEHWQTITPERHAELMRDYTNLSTEQAEREAAATDHVAHALGGNLVVRPEPQLDRVPTTSTLRNDFMITTRGTRQLRHSAYVDTAVGPGLVGEFAFKGGYAAMLFVAPEAGVTSIHLDTGSRLLTREYLDVLLETLAEVD</sequence>
<organism evidence="1 2">
    <name type="scientific">Nocardioides thalensis</name>
    <dbReference type="NCBI Taxonomy" id="1914755"/>
    <lineage>
        <taxon>Bacteria</taxon>
        <taxon>Bacillati</taxon>
        <taxon>Actinomycetota</taxon>
        <taxon>Actinomycetes</taxon>
        <taxon>Propionibacteriales</taxon>
        <taxon>Nocardioidaceae</taxon>
        <taxon>Nocardioides</taxon>
    </lineage>
</organism>
<gene>
    <name evidence="1" type="ORF">HNR19_000781</name>
</gene>
<name>A0A853C150_9ACTN</name>
<dbReference type="Proteomes" id="UP000530424">
    <property type="component" value="Unassembled WGS sequence"/>
</dbReference>
<keyword evidence="2" id="KW-1185">Reference proteome</keyword>